<dbReference type="Gene3D" id="3.30.450.40">
    <property type="match status" value="1"/>
</dbReference>
<dbReference type="InterPro" id="IPR027417">
    <property type="entry name" value="P-loop_NTPase"/>
</dbReference>
<proteinExistence type="predicted"/>
<dbReference type="SUPFAM" id="SSF56112">
    <property type="entry name" value="Protein kinase-like (PK-like)"/>
    <property type="match status" value="1"/>
</dbReference>
<keyword evidence="5" id="KW-0418">Kinase</keyword>
<dbReference type="Gene3D" id="1.10.287.130">
    <property type="match status" value="1"/>
</dbReference>
<reference evidence="6" key="1">
    <citation type="submission" date="2016-11" db="EMBL/GenBank/DDBJ databases">
        <authorList>
            <person name="Shukria A."/>
            <person name="Stevens D.C."/>
        </authorList>
    </citation>
    <scope>NUCLEOTIDE SEQUENCE [LARGE SCALE GENOMIC DNA]</scope>
    <source>
        <strain evidence="6">Cbfe23</strain>
    </source>
</reference>
<evidence type="ECO:0000256" key="1">
    <source>
        <dbReference type="SAM" id="Coils"/>
    </source>
</evidence>
<dbReference type="Pfam" id="PF01590">
    <property type="entry name" value="GAF"/>
    <property type="match status" value="1"/>
</dbReference>
<dbReference type="Gene3D" id="3.30.565.10">
    <property type="entry name" value="Histidine kinase-like ATPase, C-terminal domain"/>
    <property type="match status" value="1"/>
</dbReference>
<keyword evidence="6" id="KW-1185">Reference proteome</keyword>
<protein>
    <submittedName>
        <fullName evidence="5">Histidine kinase</fullName>
    </submittedName>
</protein>
<dbReference type="PROSITE" id="PS50011">
    <property type="entry name" value="PROTEIN_KINASE_DOM"/>
    <property type="match status" value="1"/>
</dbReference>
<dbReference type="PANTHER" id="PTHR43642:SF1">
    <property type="entry name" value="HYBRID SIGNAL TRANSDUCTION HISTIDINE KINASE G"/>
    <property type="match status" value="1"/>
</dbReference>
<reference evidence="5 6" key="2">
    <citation type="submission" date="2016-12" db="EMBL/GenBank/DDBJ databases">
        <title>Draft Genome Sequence of Cystobacter ferrugineus Strain Cbfe23.</title>
        <authorList>
            <person name="Akbar S."/>
            <person name="Dowd S.E."/>
            <person name="Stevens D.C."/>
        </authorList>
    </citation>
    <scope>NUCLEOTIDE SEQUENCE [LARGE SCALE GENOMIC DNA]</scope>
    <source>
        <strain evidence="5 6">Cbfe23</strain>
    </source>
</reference>
<dbReference type="InterPro" id="IPR008271">
    <property type="entry name" value="Ser/Thr_kinase_AS"/>
</dbReference>
<dbReference type="EMBL" id="MPIN01000009">
    <property type="protein sequence ID" value="OJH37018.1"/>
    <property type="molecule type" value="Genomic_DNA"/>
</dbReference>
<evidence type="ECO:0000259" key="3">
    <source>
        <dbReference type="PROSITE" id="PS50011"/>
    </source>
</evidence>
<dbReference type="Pfam" id="PF02518">
    <property type="entry name" value="HATPase_c"/>
    <property type="match status" value="1"/>
</dbReference>
<dbReference type="CDD" id="cd14014">
    <property type="entry name" value="STKc_PknB_like"/>
    <property type="match status" value="1"/>
</dbReference>
<dbReference type="SMART" id="SM00065">
    <property type="entry name" value="GAF"/>
    <property type="match status" value="1"/>
</dbReference>
<organism evidence="5 6">
    <name type="scientific">Cystobacter ferrugineus</name>
    <dbReference type="NCBI Taxonomy" id="83449"/>
    <lineage>
        <taxon>Bacteria</taxon>
        <taxon>Pseudomonadati</taxon>
        <taxon>Myxococcota</taxon>
        <taxon>Myxococcia</taxon>
        <taxon>Myxococcales</taxon>
        <taxon>Cystobacterineae</taxon>
        <taxon>Archangiaceae</taxon>
        <taxon>Cystobacter</taxon>
    </lineage>
</organism>
<keyword evidence="5" id="KW-0808">Transferase</keyword>
<evidence type="ECO:0000256" key="2">
    <source>
        <dbReference type="SAM" id="MobiDB-lite"/>
    </source>
</evidence>
<accession>A0A1L9B443</accession>
<dbReference type="STRING" id="83449.BON30_31540"/>
<dbReference type="Pfam" id="PF13191">
    <property type="entry name" value="AAA_16"/>
    <property type="match status" value="1"/>
</dbReference>
<dbReference type="Proteomes" id="UP000182229">
    <property type="component" value="Unassembled WGS sequence"/>
</dbReference>
<dbReference type="Gene3D" id="1.10.510.10">
    <property type="entry name" value="Transferase(Phosphotransferase) domain 1"/>
    <property type="match status" value="1"/>
</dbReference>
<dbReference type="SMART" id="SM00220">
    <property type="entry name" value="S_TKc"/>
    <property type="match status" value="1"/>
</dbReference>
<dbReference type="InterPro" id="IPR053159">
    <property type="entry name" value="Hybrid_Histidine_Kinase"/>
</dbReference>
<dbReference type="InterPro" id="IPR036890">
    <property type="entry name" value="HATPase_C_sf"/>
</dbReference>
<name>A0A1L9B443_9BACT</name>
<dbReference type="InterPro" id="IPR003018">
    <property type="entry name" value="GAF"/>
</dbReference>
<evidence type="ECO:0000313" key="5">
    <source>
        <dbReference type="EMBL" id="OJH37018.1"/>
    </source>
</evidence>
<dbReference type="Pfam" id="PF00069">
    <property type="entry name" value="Pkinase"/>
    <property type="match status" value="1"/>
</dbReference>
<evidence type="ECO:0000313" key="6">
    <source>
        <dbReference type="Proteomes" id="UP000182229"/>
    </source>
</evidence>
<feature type="domain" description="Protein kinase" evidence="3">
    <location>
        <begin position="18"/>
        <end position="284"/>
    </location>
</feature>
<dbReference type="SMART" id="SM00387">
    <property type="entry name" value="HATPase_c"/>
    <property type="match status" value="1"/>
</dbReference>
<dbReference type="InterPro" id="IPR003594">
    <property type="entry name" value="HATPase_dom"/>
</dbReference>
<gene>
    <name evidence="5" type="ORF">BON30_31540</name>
</gene>
<dbReference type="GO" id="GO:0004672">
    <property type="term" value="F:protein kinase activity"/>
    <property type="evidence" value="ECO:0007669"/>
    <property type="project" value="InterPro"/>
</dbReference>
<dbReference type="PROSITE" id="PS00108">
    <property type="entry name" value="PROTEIN_KINASE_ST"/>
    <property type="match status" value="1"/>
</dbReference>
<dbReference type="PANTHER" id="PTHR43642">
    <property type="entry name" value="HYBRID SIGNAL TRANSDUCTION HISTIDINE KINASE G"/>
    <property type="match status" value="1"/>
</dbReference>
<feature type="domain" description="Histidine kinase" evidence="4">
    <location>
        <begin position="1663"/>
        <end position="1773"/>
    </location>
</feature>
<keyword evidence="1" id="KW-0175">Coiled coil</keyword>
<dbReference type="PROSITE" id="PS50109">
    <property type="entry name" value="HIS_KIN"/>
    <property type="match status" value="1"/>
</dbReference>
<dbReference type="InterPro" id="IPR029016">
    <property type="entry name" value="GAF-like_dom_sf"/>
</dbReference>
<evidence type="ECO:0000259" key="4">
    <source>
        <dbReference type="PROSITE" id="PS50109"/>
    </source>
</evidence>
<sequence>MIASDSPTSLAPLVIPGYTLLGALQETGTNILYRAVREADGLPVIVKTPRARHPGPRERARYQREYDILQRLRGTPGVLAAYAHRELQERPVLLLEDVGGTALSARTSTPLEPSRFLELALSLATTLAEVHRRGVIHKDIKPANILVSPSGGAWLIDFGIATPRRVEHVEAILQHQLVEGTPAYMSPEQSGRMNRAVDYRTDFYSLGVTFYEVLTGKLPFRGQDVLEWFHAHLAQSPPPPHQLVPSLPPALSAVVMKLLAKVAEERYQSAEGLRADLERCQEALRDGALEPFALGSRDLPARFLLPQRLYGREADVDALLTAFERVACTRRTEWVLVHGYSGIGKTSVVRELHRPVLRRRGFFLSGKFDQLQRDVPYATLAQAIRELVRQLLAGSDQEVADWRRRLLEAWEGNGRALVDLVPQLEQLAGAQPALADMPPAETRNRFNRVFQRFLGVFASAERPLVLFLDDLQWADVASLELLRYLATHPDTPPVLLLGAYRDNEVSPSHPLARTLAEARTEGAALADIHLGPLSLEQTRQLVADAFPGAGDELVLPLSSLVQDKTCGNPFFLLQLLQTLHQDGLVERVPEGGWRCDAEGVRAKGYSDNVIDFMAGRLLLLPEPTQRLLRLAACVGNVFPARMLALLSHQEESQVEQGLEPALQEELLARVEASRYRFSHDRIQQAVHALIPEEERKAVHLRIGRQLMENLSPEERCERLFDVVGHLNAGMELMKDDAERRRLACLNAEAGWKAKAACAHHSAVAHFATAFALLPGDPWETERELAFTLRLGQATSEVMNGQVAEARRLMEELLPRARTRAEMEAAYRLKSDLFLQASDPQGAIDCLLECLEKFGMPLPPNPSWEEVVAAYEEVWSLLGERPIQSLLELPPMRDPDLKAVMSVLSALFAPAFFCRRSLHAFHICRMVTLCLQHGNAEASAHAYAWFGFLSSNVFKRYRQGLAFSDFACRLADLQGNAAYQGEALHARAMNGVWVSPFTATREFILRSIQQSVLAGEFRNACLCYNHSTLIPLVVGRELAEVQREALAGYDFASKVGFWDVAQTMVVWQRFVAQLQGRSDSLATLNGDGFEERAFEARLLEGAVVPLRSSYLIVKAMARFICGAQEEAHQALESASELIWSNTGQLFSYLYQLFRALTLAARCRDAPPSRRREYLERIEQHHRQLAEWAGNCPENFRAAERLVYAEWARLNEQPDQASLAYEEAIRSAREQGSLLNVALASELTARFWKERGLFTTAVLFAREARENWWLWGADGKARQMEEKWPALGSPSAKVPGASTSCDTQTSHLDALSIVKAQQAISSEIVLERLVNTLMRVALENAGAQRGALLVPRQDTLEVAALVDTFSTQALLEGEHARPLPWTLLTYVRRSGEHVLINDTAQPHPFSADAYLSSGPARSVLCLPLGRPEELSGLLYLENDLATEAFSPGRIVLLRHLASQAAISMENASLYAEVRRAEAALRQSNDELEQRVEARTRELKQAQSHLVETARVAGMAEIASNILHEAGNALTSVVVDTDLIRDSVDASRVGRVKQVADLLVASQDHLVDFLTGDPRGSLLPGYLSTLAGELLREQESLKSSLESLHGHVSRVGTIIQTQRTYATSTVLTDECDLTGLVEEALHMLAARQFPMSVTKELTALPKARVDRHRVLQILMNLLNNARAALESVPEEARHLTVRLTAEGGWAHLQVVDNGEGLTEEVRERLFTQGFSTRKDTYGTGLHSSALAARLLGGRLTLESDGPGRGVTATLELPLGGTRREA</sequence>
<dbReference type="InterPro" id="IPR041664">
    <property type="entry name" value="AAA_16"/>
</dbReference>
<dbReference type="GO" id="GO:0005524">
    <property type="term" value="F:ATP binding"/>
    <property type="evidence" value="ECO:0007669"/>
    <property type="project" value="InterPro"/>
</dbReference>
<dbReference type="InterPro" id="IPR011009">
    <property type="entry name" value="Kinase-like_dom_sf"/>
</dbReference>
<feature type="region of interest" description="Disordered" evidence="2">
    <location>
        <begin position="1759"/>
        <end position="1778"/>
    </location>
</feature>
<dbReference type="InterPro" id="IPR005467">
    <property type="entry name" value="His_kinase_dom"/>
</dbReference>
<dbReference type="SUPFAM" id="SSF52540">
    <property type="entry name" value="P-loop containing nucleoside triphosphate hydrolases"/>
    <property type="match status" value="1"/>
</dbReference>
<comment type="caution">
    <text evidence="5">The sequence shown here is derived from an EMBL/GenBank/DDBJ whole genome shotgun (WGS) entry which is preliminary data.</text>
</comment>
<feature type="coiled-coil region" evidence="1">
    <location>
        <begin position="1464"/>
        <end position="1502"/>
    </location>
</feature>
<dbReference type="Gene3D" id="3.40.50.300">
    <property type="entry name" value="P-loop containing nucleotide triphosphate hydrolases"/>
    <property type="match status" value="1"/>
</dbReference>
<dbReference type="RefSeq" id="WP_071902166.1">
    <property type="nucleotide sequence ID" value="NZ_MPIN01000009.1"/>
</dbReference>
<dbReference type="InterPro" id="IPR000719">
    <property type="entry name" value="Prot_kinase_dom"/>
</dbReference>
<dbReference type="SUPFAM" id="SSF55781">
    <property type="entry name" value="GAF domain-like"/>
    <property type="match status" value="1"/>
</dbReference>
<dbReference type="OrthoDB" id="212517at2"/>
<dbReference type="SUPFAM" id="SSF55874">
    <property type="entry name" value="ATPase domain of HSP90 chaperone/DNA topoisomerase II/histidine kinase"/>
    <property type="match status" value="1"/>
</dbReference>